<dbReference type="EMBL" id="FNCQ01000005">
    <property type="protein sequence ID" value="SDG54115.1"/>
    <property type="molecule type" value="Genomic_DNA"/>
</dbReference>
<evidence type="ECO:0000256" key="1">
    <source>
        <dbReference type="ARBA" id="ARBA00023125"/>
    </source>
</evidence>
<dbReference type="InterPro" id="IPR047057">
    <property type="entry name" value="MerR_fam"/>
</dbReference>
<dbReference type="PROSITE" id="PS50937">
    <property type="entry name" value="HTH_MERR_2"/>
    <property type="match status" value="1"/>
</dbReference>
<dbReference type="InterPro" id="IPR009061">
    <property type="entry name" value="DNA-bd_dom_put_sf"/>
</dbReference>
<dbReference type="PANTHER" id="PTHR30204">
    <property type="entry name" value="REDOX-CYCLING DRUG-SENSING TRANSCRIPTIONAL ACTIVATOR SOXR"/>
    <property type="match status" value="1"/>
</dbReference>
<accession>A0A1H0DUE1</accession>
<dbReference type="InterPro" id="IPR000551">
    <property type="entry name" value="MerR-type_HTH_dom"/>
</dbReference>
<reference evidence="3 6" key="2">
    <citation type="submission" date="2016-10" db="EMBL/GenBank/DDBJ databases">
        <authorList>
            <person name="de Groot N.N."/>
        </authorList>
    </citation>
    <scope>NUCLEOTIDE SEQUENCE [LARGE SCALE GENOMIC DNA]</scope>
    <source>
        <strain evidence="6">BP1-145</strain>
        <strain evidence="3">BP1-148</strain>
    </source>
</reference>
<dbReference type="Proteomes" id="UP000198779">
    <property type="component" value="Unassembled WGS sequence"/>
</dbReference>
<dbReference type="PANTHER" id="PTHR30204:SF15">
    <property type="entry name" value="BLL5018 PROTEIN"/>
    <property type="match status" value="1"/>
</dbReference>
<sequence length="116" mass="13426">MALNLNKNLKLYYSIKEVAEMFDLNESTLRFWETEFPYLKPKTAGPSKVRQYTEKDIEQIKLIHNLVKVRGFKLAAAKKIINSNRDGANKKAEVLTRLMSVRDDLQALKKQLDGLQ</sequence>
<dbReference type="Proteomes" id="UP000199134">
    <property type="component" value="Unassembled WGS sequence"/>
</dbReference>
<evidence type="ECO:0000259" key="2">
    <source>
        <dbReference type="PROSITE" id="PS50937"/>
    </source>
</evidence>
<name>A0A1H0DUE1_9BACT</name>
<feature type="domain" description="HTH merR-type" evidence="2">
    <location>
        <begin position="12"/>
        <end position="83"/>
    </location>
</feature>
<evidence type="ECO:0000313" key="6">
    <source>
        <dbReference type="Proteomes" id="UP000199134"/>
    </source>
</evidence>
<evidence type="ECO:0000313" key="4">
    <source>
        <dbReference type="EMBL" id="SDN73792.1"/>
    </source>
</evidence>
<proteinExistence type="predicted"/>
<dbReference type="SUPFAM" id="SSF46955">
    <property type="entry name" value="Putative DNA-binding domain"/>
    <property type="match status" value="1"/>
</dbReference>
<dbReference type="STRING" id="645274.SAMN04487901_10572"/>
<organism evidence="4 6">
    <name type="scientific">Prevotella communis</name>
    <dbReference type="NCBI Taxonomy" id="2913614"/>
    <lineage>
        <taxon>Bacteria</taxon>
        <taxon>Pseudomonadati</taxon>
        <taxon>Bacteroidota</taxon>
        <taxon>Bacteroidia</taxon>
        <taxon>Bacteroidales</taxon>
        <taxon>Prevotellaceae</taxon>
        <taxon>Prevotella</taxon>
    </lineage>
</organism>
<dbReference type="EMBL" id="FNIW01000002">
    <property type="protein sequence ID" value="SDN73792.1"/>
    <property type="molecule type" value="Genomic_DNA"/>
</dbReference>
<dbReference type="SMART" id="SM00422">
    <property type="entry name" value="HTH_MERR"/>
    <property type="match status" value="1"/>
</dbReference>
<keyword evidence="1 4" id="KW-0238">DNA-binding</keyword>
<dbReference type="AlphaFoldDB" id="A0A1H0DUE1"/>
<dbReference type="Gene3D" id="1.10.1660.10">
    <property type="match status" value="1"/>
</dbReference>
<dbReference type="Pfam" id="PF13411">
    <property type="entry name" value="MerR_1"/>
    <property type="match status" value="1"/>
</dbReference>
<protein>
    <submittedName>
        <fullName evidence="4">DNA-binding transcriptional regulator, MerR family</fullName>
    </submittedName>
</protein>
<dbReference type="GO" id="GO:0003700">
    <property type="term" value="F:DNA-binding transcription factor activity"/>
    <property type="evidence" value="ECO:0007669"/>
    <property type="project" value="InterPro"/>
</dbReference>
<dbReference type="OrthoDB" id="9810140at2"/>
<accession>A0A1G7V2L1</accession>
<dbReference type="GO" id="GO:0003677">
    <property type="term" value="F:DNA binding"/>
    <property type="evidence" value="ECO:0007669"/>
    <property type="project" value="UniProtKB-KW"/>
</dbReference>
<dbReference type="RefSeq" id="WP_091816100.1">
    <property type="nucleotide sequence ID" value="NZ_CP091790.1"/>
</dbReference>
<keyword evidence="5" id="KW-1185">Reference proteome</keyword>
<dbReference type="CDD" id="cd04765">
    <property type="entry name" value="HTH_MlrA-like_sg2"/>
    <property type="match status" value="1"/>
</dbReference>
<evidence type="ECO:0000313" key="3">
    <source>
        <dbReference type="EMBL" id="SDG54115.1"/>
    </source>
</evidence>
<evidence type="ECO:0000313" key="5">
    <source>
        <dbReference type="Proteomes" id="UP000198779"/>
    </source>
</evidence>
<reference evidence="4 5" key="1">
    <citation type="submission" date="2016-10" db="EMBL/GenBank/DDBJ databases">
        <authorList>
            <person name="Varghese N."/>
            <person name="Submissions S."/>
        </authorList>
    </citation>
    <scope>NUCLEOTIDE SEQUENCE</scope>
    <source>
        <strain evidence="4">BP1-145</strain>
        <strain evidence="5">BP1-148</strain>
    </source>
</reference>
<gene>
    <name evidence="4" type="ORF">SAMN04487900_102159</name>
    <name evidence="3" type="ORF">SAMN04487901_10572</name>
</gene>